<keyword evidence="3" id="KW-0812">Transmembrane</keyword>
<dbReference type="Pfam" id="PF01657">
    <property type="entry name" value="Stress-antifung"/>
    <property type="match status" value="2"/>
</dbReference>
<dbReference type="InterPro" id="IPR038408">
    <property type="entry name" value="GNK2_sf"/>
</dbReference>
<gene>
    <name evidence="6" type="ORF">NE237_000399</name>
</gene>
<reference evidence="6" key="1">
    <citation type="journal article" date="2023" name="Plant J.">
        <title>The genome of the king protea, Protea cynaroides.</title>
        <authorList>
            <person name="Chang J."/>
            <person name="Duong T.A."/>
            <person name="Schoeman C."/>
            <person name="Ma X."/>
            <person name="Roodt D."/>
            <person name="Barker N."/>
            <person name="Li Z."/>
            <person name="Van de Peer Y."/>
            <person name="Mizrachi E."/>
        </authorList>
    </citation>
    <scope>NUCLEOTIDE SEQUENCE</scope>
    <source>
        <tissue evidence="6">Young leaves</tissue>
    </source>
</reference>
<feature type="transmembrane region" description="Helical" evidence="3">
    <location>
        <begin position="283"/>
        <end position="303"/>
    </location>
</feature>
<comment type="caution">
    <text evidence="6">The sequence shown here is derived from an EMBL/GenBank/DDBJ whole genome shotgun (WGS) entry which is preliminary data.</text>
</comment>
<evidence type="ECO:0000256" key="2">
    <source>
        <dbReference type="ARBA" id="ARBA00022737"/>
    </source>
</evidence>
<dbReference type="Proteomes" id="UP001141806">
    <property type="component" value="Unassembled WGS sequence"/>
</dbReference>
<dbReference type="Gene3D" id="3.30.430.20">
    <property type="entry name" value="Gnk2 domain, C-X8-C-X2-C motif"/>
    <property type="match status" value="2"/>
</dbReference>
<evidence type="ECO:0000256" key="1">
    <source>
        <dbReference type="ARBA" id="ARBA00022729"/>
    </source>
</evidence>
<evidence type="ECO:0000259" key="5">
    <source>
        <dbReference type="PROSITE" id="PS51473"/>
    </source>
</evidence>
<keyword evidence="7" id="KW-1185">Reference proteome</keyword>
<dbReference type="InterPro" id="IPR002902">
    <property type="entry name" value="GNK2"/>
</dbReference>
<keyword evidence="1 4" id="KW-0732">Signal</keyword>
<dbReference type="CDD" id="cd23509">
    <property type="entry name" value="Gnk2-like"/>
    <property type="match status" value="2"/>
</dbReference>
<evidence type="ECO:0000313" key="6">
    <source>
        <dbReference type="EMBL" id="KAJ4975293.1"/>
    </source>
</evidence>
<dbReference type="AlphaFoldDB" id="A0A9Q0KR62"/>
<keyword evidence="3" id="KW-0472">Membrane</keyword>
<name>A0A9Q0KR62_9MAGN</name>
<proteinExistence type="predicted"/>
<keyword evidence="3" id="KW-1133">Transmembrane helix</keyword>
<dbReference type="SUPFAM" id="SSF56112">
    <property type="entry name" value="Protein kinase-like (PK-like)"/>
    <property type="match status" value="1"/>
</dbReference>
<sequence>MAYTGLGLLLIMLLSCMLIKITGDPLRFACTDTSGTSYTTTSNRYLTNVDLLLSSLSSNATTDTGFYNTTIGDGSDTAYGLFLCRSDITTNDCQNCVATAGKELKTRCPSDVTAIAWYDYCMIRYSNQSIFSNLEQDPIFYPYAPKDFFNLEYYNQTVSDLMYKLVRQAAFNSSSPKYYASGVENYFTGYDKVYGLVQCTHDLTKDDCNVCLTGCVYDIPNNIYPKEGGRVLKPSCNLRFEFNSVFFKRTASTLDLPAINSTSLSPSTNSTGTEGKGRSKSTLIILVVTIIIIVIMVIIFIFYQRIEKSKQKHKHEDGDDQSDITNANSLLFNFDTIKVATDNFSDANKIGEGGFGVVYKVPSLCITVRYVTFGMQCKVSNT</sequence>
<feature type="chain" id="PRO_5040401388" description="Gnk2-homologous domain-containing protein" evidence="4">
    <location>
        <begin position="24"/>
        <end position="382"/>
    </location>
</feature>
<feature type="domain" description="Gnk2-homologous" evidence="5">
    <location>
        <begin position="25"/>
        <end position="130"/>
    </location>
</feature>
<dbReference type="InterPro" id="IPR011009">
    <property type="entry name" value="Kinase-like_dom_sf"/>
</dbReference>
<feature type="signal peptide" evidence="4">
    <location>
        <begin position="1"/>
        <end position="23"/>
    </location>
</feature>
<keyword evidence="2" id="KW-0677">Repeat</keyword>
<dbReference type="FunFam" id="3.30.430.20:FF:000003">
    <property type="entry name" value="Cysteine-rich RLK (RECEPTOR-like protein kinase) 10"/>
    <property type="match status" value="1"/>
</dbReference>
<dbReference type="Gene3D" id="3.30.200.20">
    <property type="entry name" value="Phosphorylase Kinase, domain 1"/>
    <property type="match status" value="1"/>
</dbReference>
<dbReference type="EMBL" id="JAMYWD010000003">
    <property type="protein sequence ID" value="KAJ4975293.1"/>
    <property type="molecule type" value="Genomic_DNA"/>
</dbReference>
<dbReference type="PANTHER" id="PTHR32099:SF42">
    <property type="entry name" value="CYSTEINE-RICH RECEPTOR-LIKE PROTEIN KINASE 9-RELATED"/>
    <property type="match status" value="1"/>
</dbReference>
<dbReference type="OrthoDB" id="629478at2759"/>
<dbReference type="PROSITE" id="PS51473">
    <property type="entry name" value="GNK2"/>
    <property type="match status" value="2"/>
</dbReference>
<dbReference type="PANTHER" id="PTHR32099">
    <property type="entry name" value="CYSTEINE-RICH REPEAT SECRETORY PROTEIN"/>
    <property type="match status" value="1"/>
</dbReference>
<feature type="domain" description="Gnk2-homologous" evidence="5">
    <location>
        <begin position="136"/>
        <end position="245"/>
    </location>
</feature>
<protein>
    <recommendedName>
        <fullName evidence="5">Gnk2-homologous domain-containing protein</fullName>
    </recommendedName>
</protein>
<organism evidence="6 7">
    <name type="scientific">Protea cynaroides</name>
    <dbReference type="NCBI Taxonomy" id="273540"/>
    <lineage>
        <taxon>Eukaryota</taxon>
        <taxon>Viridiplantae</taxon>
        <taxon>Streptophyta</taxon>
        <taxon>Embryophyta</taxon>
        <taxon>Tracheophyta</taxon>
        <taxon>Spermatophyta</taxon>
        <taxon>Magnoliopsida</taxon>
        <taxon>Proteales</taxon>
        <taxon>Proteaceae</taxon>
        <taxon>Protea</taxon>
    </lineage>
</organism>
<evidence type="ECO:0000256" key="3">
    <source>
        <dbReference type="SAM" id="Phobius"/>
    </source>
</evidence>
<evidence type="ECO:0000313" key="7">
    <source>
        <dbReference type="Proteomes" id="UP001141806"/>
    </source>
</evidence>
<evidence type="ECO:0000256" key="4">
    <source>
        <dbReference type="SAM" id="SignalP"/>
    </source>
</evidence>
<accession>A0A9Q0KR62</accession>